<evidence type="ECO:0000256" key="1">
    <source>
        <dbReference type="SAM" id="MobiDB-lite"/>
    </source>
</evidence>
<evidence type="ECO:0000313" key="2">
    <source>
        <dbReference type="EMBL" id="KAK2942848.1"/>
    </source>
</evidence>
<organism evidence="2 3">
    <name type="scientific">Blattamonas nauphoetae</name>
    <dbReference type="NCBI Taxonomy" id="2049346"/>
    <lineage>
        <taxon>Eukaryota</taxon>
        <taxon>Metamonada</taxon>
        <taxon>Preaxostyla</taxon>
        <taxon>Oxymonadida</taxon>
        <taxon>Blattamonas</taxon>
    </lineage>
</organism>
<reference evidence="2 3" key="1">
    <citation type="journal article" date="2022" name="bioRxiv">
        <title>Genomics of Preaxostyla Flagellates Illuminates Evolutionary Transitions and the Path Towards Mitochondrial Loss.</title>
        <authorList>
            <person name="Novak L.V.F."/>
            <person name="Treitli S.C."/>
            <person name="Pyrih J."/>
            <person name="Halakuc P."/>
            <person name="Pipaliya S.V."/>
            <person name="Vacek V."/>
            <person name="Brzon O."/>
            <person name="Soukal P."/>
            <person name="Eme L."/>
            <person name="Dacks J.B."/>
            <person name="Karnkowska A."/>
            <person name="Elias M."/>
            <person name="Hampl V."/>
        </authorList>
    </citation>
    <scope>NUCLEOTIDE SEQUENCE [LARGE SCALE GENOMIC DNA]</scope>
    <source>
        <strain evidence="2">NAU3</strain>
        <tissue evidence="2">Gut</tissue>
    </source>
</reference>
<accession>A0ABQ9WTL0</accession>
<comment type="caution">
    <text evidence="2">The sequence shown here is derived from an EMBL/GenBank/DDBJ whole genome shotgun (WGS) entry which is preliminary data.</text>
</comment>
<feature type="region of interest" description="Disordered" evidence="1">
    <location>
        <begin position="17"/>
        <end position="42"/>
    </location>
</feature>
<evidence type="ECO:0000313" key="3">
    <source>
        <dbReference type="Proteomes" id="UP001281761"/>
    </source>
</evidence>
<gene>
    <name evidence="2" type="ORF">BLNAU_22232</name>
</gene>
<proteinExistence type="predicted"/>
<name>A0ABQ9WTL0_9EUKA</name>
<feature type="compositionally biased region" description="Low complexity" evidence="1">
    <location>
        <begin position="32"/>
        <end position="42"/>
    </location>
</feature>
<dbReference type="Proteomes" id="UP001281761">
    <property type="component" value="Unassembled WGS sequence"/>
</dbReference>
<protein>
    <submittedName>
        <fullName evidence="2">Uncharacterized protein</fullName>
    </submittedName>
</protein>
<keyword evidence="3" id="KW-1185">Reference proteome</keyword>
<dbReference type="EMBL" id="JARBJD010000379">
    <property type="protein sequence ID" value="KAK2942848.1"/>
    <property type="molecule type" value="Genomic_DNA"/>
</dbReference>
<sequence>MFKKPALVEKMRKKAEVNMQPMLQRDPSLPPTLTHGSSTGTLGQEKWKCDDVIASINRTNCSACDTLSIADSAPPQHDQINSICLLVSTPQPLRALVSLHHPRSCPPNVPLR</sequence>